<dbReference type="EMBL" id="JABANE010000060">
    <property type="protein sequence ID" value="NME70282.1"/>
    <property type="molecule type" value="Genomic_DNA"/>
</dbReference>
<name>A0A7X9RX23_9BACT</name>
<keyword evidence="2" id="KW-1185">Reference proteome</keyword>
<dbReference type="Proteomes" id="UP000576082">
    <property type="component" value="Unassembled WGS sequence"/>
</dbReference>
<protein>
    <recommendedName>
        <fullName evidence="3">Lipoprotein</fullName>
    </recommendedName>
</protein>
<dbReference type="RefSeq" id="WP_169658524.1">
    <property type="nucleotide sequence ID" value="NZ_JABANE010000060.1"/>
</dbReference>
<evidence type="ECO:0000313" key="2">
    <source>
        <dbReference type="Proteomes" id="UP000576082"/>
    </source>
</evidence>
<sequence>MKVILFVLMSILIGCSPYKVSNQSKTSSSMQELDTIKASSTCHFEDVLIHLDSSYLKSITEVLSNYKLDPDDYQLNEIFDSLEVEKIEAKKDLSVIYQNIQSDCKKIEFLYYLFHLDLYHPHYSDKEIWGDLPFLPEHRESGSFDYTYSIILVLFYESRPGTEYCESLKLDLRDRLEELNCNL</sequence>
<gene>
    <name evidence="1" type="ORF">HHU12_20060</name>
</gene>
<dbReference type="PROSITE" id="PS51257">
    <property type="entry name" value="PROKAR_LIPOPROTEIN"/>
    <property type="match status" value="1"/>
</dbReference>
<accession>A0A7X9RX23</accession>
<dbReference type="AlphaFoldDB" id="A0A7X9RX23"/>
<organism evidence="1 2">
    <name type="scientific">Flammeovirga aprica JL-4</name>
    <dbReference type="NCBI Taxonomy" id="694437"/>
    <lineage>
        <taxon>Bacteria</taxon>
        <taxon>Pseudomonadati</taxon>
        <taxon>Bacteroidota</taxon>
        <taxon>Cytophagia</taxon>
        <taxon>Cytophagales</taxon>
        <taxon>Flammeovirgaceae</taxon>
        <taxon>Flammeovirga</taxon>
    </lineage>
</organism>
<evidence type="ECO:0008006" key="3">
    <source>
        <dbReference type="Google" id="ProtNLM"/>
    </source>
</evidence>
<proteinExistence type="predicted"/>
<reference evidence="1 2" key="1">
    <citation type="submission" date="2020-04" db="EMBL/GenBank/DDBJ databases">
        <title>Flammeovirga sp. SR4, a novel species isolated from seawater.</title>
        <authorList>
            <person name="Wang X."/>
        </authorList>
    </citation>
    <scope>NUCLEOTIDE SEQUENCE [LARGE SCALE GENOMIC DNA]</scope>
    <source>
        <strain evidence="1 2">ATCC 23126</strain>
    </source>
</reference>
<comment type="caution">
    <text evidence="1">The sequence shown here is derived from an EMBL/GenBank/DDBJ whole genome shotgun (WGS) entry which is preliminary data.</text>
</comment>
<evidence type="ECO:0000313" key="1">
    <source>
        <dbReference type="EMBL" id="NME70282.1"/>
    </source>
</evidence>